<dbReference type="Pfam" id="PF13620">
    <property type="entry name" value="CarboxypepD_reg"/>
    <property type="match status" value="1"/>
</dbReference>
<evidence type="ECO:0000313" key="3">
    <source>
        <dbReference type="Proteomes" id="UP000002408"/>
    </source>
</evidence>
<dbReference type="PANTHER" id="PTHR36194:SF1">
    <property type="entry name" value="S-LAYER-LIKE PROTEIN"/>
    <property type="match status" value="1"/>
</dbReference>
<dbReference type="SUPFAM" id="SSF49452">
    <property type="entry name" value="Starch-binding domain-like"/>
    <property type="match status" value="1"/>
</dbReference>
<dbReference type="KEGG" id="mbn:Mboo_0524"/>
<keyword evidence="1" id="KW-1133">Transmembrane helix</keyword>
<organism evidence="2 3">
    <name type="scientific">Methanoregula boonei (strain DSM 21154 / JCM 14090 / 6A8)</name>
    <dbReference type="NCBI Taxonomy" id="456442"/>
    <lineage>
        <taxon>Archaea</taxon>
        <taxon>Methanobacteriati</taxon>
        <taxon>Methanobacteriota</taxon>
        <taxon>Stenosarchaea group</taxon>
        <taxon>Methanomicrobia</taxon>
        <taxon>Methanomicrobiales</taxon>
        <taxon>Methanoregulaceae</taxon>
        <taxon>Methanoregula</taxon>
    </lineage>
</organism>
<evidence type="ECO:0000313" key="2">
    <source>
        <dbReference type="EMBL" id="ABS55042.1"/>
    </source>
</evidence>
<dbReference type="InterPro" id="IPR013784">
    <property type="entry name" value="Carb-bd-like_fold"/>
</dbReference>
<dbReference type="Gene3D" id="2.60.40.1120">
    <property type="entry name" value="Carboxypeptidase-like, regulatory domain"/>
    <property type="match status" value="4"/>
</dbReference>
<feature type="transmembrane region" description="Helical" evidence="1">
    <location>
        <begin position="425"/>
        <end position="449"/>
    </location>
</feature>
<name>A7I5N1_METB6</name>
<dbReference type="eggNOG" id="arCOG03260">
    <property type="taxonomic scope" value="Archaea"/>
</dbReference>
<dbReference type="HOGENOM" id="CLU_046642_0_0_2"/>
<dbReference type="GO" id="GO:0030246">
    <property type="term" value="F:carbohydrate binding"/>
    <property type="evidence" value="ECO:0007669"/>
    <property type="project" value="InterPro"/>
</dbReference>
<keyword evidence="1" id="KW-0812">Transmembrane</keyword>
<reference evidence="3" key="1">
    <citation type="journal article" date="2015" name="Microbiology">
        <title>Genome of Methanoregula boonei 6A8 reveals adaptations to oligotrophic peatland environments.</title>
        <authorList>
            <person name="Braeuer S."/>
            <person name="Cadillo-Quiroz H."/>
            <person name="Kyrpides N."/>
            <person name="Woyke T."/>
            <person name="Goodwin L."/>
            <person name="Detter C."/>
            <person name="Podell S."/>
            <person name="Yavitt J.B."/>
            <person name="Zinder S.H."/>
        </authorList>
    </citation>
    <scope>NUCLEOTIDE SEQUENCE [LARGE SCALE GENOMIC DNA]</scope>
    <source>
        <strain evidence="3">DSM 21154 / JCM 14090 / 6A8</strain>
    </source>
</reference>
<accession>A7I5N1</accession>
<keyword evidence="3" id="KW-1185">Reference proteome</keyword>
<dbReference type="RefSeq" id="WP_012106063.1">
    <property type="nucleotide sequence ID" value="NC_009712.1"/>
</dbReference>
<sequence precursor="true">MNASRIRFLFALLCILAFCGAVQATNLLITVQDSLDNTSIPHATVYLNGANVGLTNNAGQFLLQSGQGDFNLLVSMDGYDDWSEVVSSNTTALSVTLNRRSLLLNVTLFDSNTLDPVSGATLVLTSANATQNAATDTYGSASFGVTAYTMYSLNITAPNYQPRSESVEVDSTNQNVQYWLLSTNQYSFVIRDQNTNLPVTGASITVNSVLLGTTNSRGVLITPISRNVPLTIVVQKTGYQTLNQYLTIGPNEAVDSVSLIPVPVSGFVFVYDKQNQPVSGADVSLNGTVVATTSEYGSAALQNLAPGTYAIVVSKAGYLPANQQIDISSGSSQFPVTLSLATVSQTLYVQDSDQKNVAGAAVLLNGAYAGTTDTRGELDTQLVYNTTYNITVTHDGYLPQTVQQIVPLGNTTTPLTITLQKNMDWGFVTLLGIGILIVLFIFVIIRLAGRRTPHHSSGRRDEI</sequence>
<proteinExistence type="predicted"/>
<dbReference type="GeneID" id="5410845"/>
<dbReference type="PANTHER" id="PTHR36194">
    <property type="entry name" value="S-LAYER-LIKE PROTEIN"/>
    <property type="match status" value="1"/>
</dbReference>
<gene>
    <name evidence="2" type="ordered locus">Mboo_0524</name>
</gene>
<evidence type="ECO:0000256" key="1">
    <source>
        <dbReference type="SAM" id="Phobius"/>
    </source>
</evidence>
<keyword evidence="1" id="KW-0472">Membrane</keyword>
<dbReference type="OrthoDB" id="107355at2157"/>
<dbReference type="Proteomes" id="UP000002408">
    <property type="component" value="Chromosome"/>
</dbReference>
<dbReference type="STRING" id="456442.Mboo_0524"/>
<dbReference type="SUPFAM" id="SSF49464">
    <property type="entry name" value="Carboxypeptidase regulatory domain-like"/>
    <property type="match status" value="3"/>
</dbReference>
<dbReference type="EMBL" id="CP000780">
    <property type="protein sequence ID" value="ABS55042.1"/>
    <property type="molecule type" value="Genomic_DNA"/>
</dbReference>
<dbReference type="InterPro" id="IPR008969">
    <property type="entry name" value="CarboxyPept-like_regulatory"/>
</dbReference>
<protein>
    <recommendedName>
        <fullName evidence="4">PEGA domain protein</fullName>
    </recommendedName>
</protein>
<dbReference type="AlphaFoldDB" id="A7I5N1"/>
<evidence type="ECO:0008006" key="4">
    <source>
        <dbReference type="Google" id="ProtNLM"/>
    </source>
</evidence>